<dbReference type="Gene3D" id="3.40.960.10">
    <property type="entry name" value="VSR Endonuclease"/>
    <property type="match status" value="1"/>
</dbReference>
<evidence type="ECO:0000259" key="1">
    <source>
        <dbReference type="Pfam" id="PF04480"/>
    </source>
</evidence>
<organism evidence="2 3">
    <name type="scientific">Lysinimonas soli</name>
    <dbReference type="NCBI Taxonomy" id="1074233"/>
    <lineage>
        <taxon>Bacteria</taxon>
        <taxon>Bacillati</taxon>
        <taxon>Actinomycetota</taxon>
        <taxon>Actinomycetes</taxon>
        <taxon>Micrococcales</taxon>
        <taxon>Microbacteriaceae</taxon>
        <taxon>Lysinimonas</taxon>
    </lineage>
</organism>
<dbReference type="Proteomes" id="UP001596039">
    <property type="component" value="Unassembled WGS sequence"/>
</dbReference>
<dbReference type="InterPro" id="IPR007569">
    <property type="entry name" value="DUF559"/>
</dbReference>
<gene>
    <name evidence="2" type="ORF">ACFPJ4_06355</name>
</gene>
<dbReference type="RefSeq" id="WP_386739526.1">
    <property type="nucleotide sequence ID" value="NZ_JBHSMG010000001.1"/>
</dbReference>
<comment type="caution">
    <text evidence="2">The sequence shown here is derived from an EMBL/GenBank/DDBJ whole genome shotgun (WGS) entry which is preliminary data.</text>
</comment>
<feature type="domain" description="DUF559" evidence="1">
    <location>
        <begin position="233"/>
        <end position="281"/>
    </location>
</feature>
<dbReference type="EMBL" id="JBHSMG010000001">
    <property type="protein sequence ID" value="MFC5501860.1"/>
    <property type="molecule type" value="Genomic_DNA"/>
</dbReference>
<accession>A0ABW0NMS1</accession>
<evidence type="ECO:0000313" key="3">
    <source>
        <dbReference type="Proteomes" id="UP001596039"/>
    </source>
</evidence>
<sequence>MASRSLPEPLAGSFFHIRDAEAVGISRSALRSREVVAPYRGVRAPAQLELSDLDRCRVYLERMPPDHFFSHVTAARLWGMRLPWRLRGSRLLDVTAPLPLRAPRMRGVRGHHCGTGRIEVQPLHGVPVSSPVDTWRQLSTVLSVDELVVVGDGLVCRKDPLLSSNQLGRALARHGGRRGVVALRAAYAQVRPGTDSARETELRMLMVAGGLPEPRVNAIVSEAGATRLRYGDLVYPDWRVIVEYDGDHHRTDRQQFAQDVLRLEELTAAGWTIVRVLADHLAYPFLVVDRIRRALIANGWRP</sequence>
<reference evidence="3" key="1">
    <citation type="journal article" date="2019" name="Int. J. Syst. Evol. Microbiol.">
        <title>The Global Catalogue of Microorganisms (GCM) 10K type strain sequencing project: providing services to taxonomists for standard genome sequencing and annotation.</title>
        <authorList>
            <consortium name="The Broad Institute Genomics Platform"/>
            <consortium name="The Broad Institute Genome Sequencing Center for Infectious Disease"/>
            <person name="Wu L."/>
            <person name="Ma J."/>
        </authorList>
    </citation>
    <scope>NUCLEOTIDE SEQUENCE [LARGE SCALE GENOMIC DNA]</scope>
    <source>
        <strain evidence="3">CGMCC 4.6997</strain>
    </source>
</reference>
<evidence type="ECO:0000313" key="2">
    <source>
        <dbReference type="EMBL" id="MFC5501860.1"/>
    </source>
</evidence>
<proteinExistence type="predicted"/>
<dbReference type="SUPFAM" id="SSF52980">
    <property type="entry name" value="Restriction endonuclease-like"/>
    <property type="match status" value="1"/>
</dbReference>
<name>A0ABW0NMS1_9MICO</name>
<protein>
    <submittedName>
        <fullName evidence="2">DUF559 domain-containing protein</fullName>
    </submittedName>
</protein>
<keyword evidence="3" id="KW-1185">Reference proteome</keyword>
<dbReference type="InterPro" id="IPR011335">
    <property type="entry name" value="Restrct_endonuc-II-like"/>
</dbReference>
<dbReference type="Pfam" id="PF04480">
    <property type="entry name" value="DUF559"/>
    <property type="match status" value="1"/>
</dbReference>